<evidence type="ECO:0000313" key="4">
    <source>
        <dbReference type="Proteomes" id="UP000821656"/>
    </source>
</evidence>
<name>A0A9Q5GDH5_CLOBE</name>
<evidence type="ECO:0000313" key="3">
    <source>
        <dbReference type="EMBL" id="NRV10347.1"/>
    </source>
</evidence>
<dbReference type="EMBL" id="JABSXK010000001">
    <property type="protein sequence ID" value="NRV10347.1"/>
    <property type="molecule type" value="Genomic_DNA"/>
</dbReference>
<dbReference type="PANTHER" id="PTHR37828:SF1">
    <property type="entry name" value="YCII-RELATED DOMAIN-CONTAINING PROTEIN"/>
    <property type="match status" value="1"/>
</dbReference>
<dbReference type="Proteomes" id="UP000821656">
    <property type="component" value="Unassembled WGS sequence"/>
</dbReference>
<protein>
    <submittedName>
        <fullName evidence="3">Uncharacterized protein YciI</fullName>
    </submittedName>
</protein>
<reference evidence="3" key="1">
    <citation type="submission" date="2020-05" db="EMBL/GenBank/DDBJ databases">
        <title>Genomic insights into acetone-butanol-ethanol (ABE) fermentation by sequencing solventogenic clostridia strains.</title>
        <authorList>
            <person name="Brown S."/>
        </authorList>
    </citation>
    <scope>NUCLEOTIDE SEQUENCE</scope>
    <source>
        <strain evidence="3">DJ126</strain>
    </source>
</reference>
<evidence type="ECO:0000259" key="2">
    <source>
        <dbReference type="Pfam" id="PF03795"/>
    </source>
</evidence>
<organism evidence="3 4">
    <name type="scientific">Clostridium beijerinckii</name>
    <name type="common">Clostridium MP</name>
    <dbReference type="NCBI Taxonomy" id="1520"/>
    <lineage>
        <taxon>Bacteria</taxon>
        <taxon>Bacillati</taxon>
        <taxon>Bacillota</taxon>
        <taxon>Clostridia</taxon>
        <taxon>Eubacteriales</taxon>
        <taxon>Clostridiaceae</taxon>
        <taxon>Clostridium</taxon>
    </lineage>
</organism>
<feature type="domain" description="YCII-related" evidence="2">
    <location>
        <begin position="5"/>
        <end position="85"/>
    </location>
</feature>
<proteinExistence type="inferred from homology"/>
<dbReference type="Gene3D" id="3.30.70.1060">
    <property type="entry name" value="Dimeric alpha+beta barrel"/>
    <property type="match status" value="1"/>
</dbReference>
<gene>
    <name evidence="3" type="ORF">DFH45_003310</name>
</gene>
<sequence length="99" mass="11571">MGKKMFIVNLTYVKPLEEVEKYLEDHITFLNKYYASNNFICSGRKNPRDGGIILCIAKNKEEVNEIISEDPFYKNGVANYDIIEFQPTKYSEGFKEFVE</sequence>
<dbReference type="Pfam" id="PF03795">
    <property type="entry name" value="YCII"/>
    <property type="match status" value="1"/>
</dbReference>
<dbReference type="InterPro" id="IPR011008">
    <property type="entry name" value="Dimeric_a/b-barrel"/>
</dbReference>
<evidence type="ECO:0000256" key="1">
    <source>
        <dbReference type="ARBA" id="ARBA00007689"/>
    </source>
</evidence>
<dbReference type="SUPFAM" id="SSF54909">
    <property type="entry name" value="Dimeric alpha+beta barrel"/>
    <property type="match status" value="1"/>
</dbReference>
<dbReference type="PANTHER" id="PTHR37828">
    <property type="entry name" value="GSR2449 PROTEIN"/>
    <property type="match status" value="1"/>
</dbReference>
<dbReference type="AlphaFoldDB" id="A0A9Q5GDH5"/>
<dbReference type="InterPro" id="IPR005545">
    <property type="entry name" value="YCII"/>
</dbReference>
<comment type="similarity">
    <text evidence="1">Belongs to the YciI family.</text>
</comment>
<accession>A0A9Q5GDH5</accession>
<comment type="caution">
    <text evidence="3">The sequence shown here is derived from an EMBL/GenBank/DDBJ whole genome shotgun (WGS) entry which is preliminary data.</text>
</comment>